<gene>
    <name evidence="1" type="ORF">BDN71DRAFT_1452839</name>
</gene>
<reference evidence="1" key="1">
    <citation type="submission" date="2020-11" db="EMBL/GenBank/DDBJ databases">
        <authorList>
            <consortium name="DOE Joint Genome Institute"/>
            <person name="Ahrendt S."/>
            <person name="Riley R."/>
            <person name="Andreopoulos W."/>
            <person name="Labutti K."/>
            <person name="Pangilinan J."/>
            <person name="Ruiz-Duenas F.J."/>
            <person name="Barrasa J.M."/>
            <person name="Sanchez-Garcia M."/>
            <person name="Camarero S."/>
            <person name="Miyauchi S."/>
            <person name="Serrano A."/>
            <person name="Linde D."/>
            <person name="Babiker R."/>
            <person name="Drula E."/>
            <person name="Ayuso-Fernandez I."/>
            <person name="Pacheco R."/>
            <person name="Padilla G."/>
            <person name="Ferreira P."/>
            <person name="Barriuso J."/>
            <person name="Kellner H."/>
            <person name="Castanera R."/>
            <person name="Alfaro M."/>
            <person name="Ramirez L."/>
            <person name="Pisabarro A.G."/>
            <person name="Kuo A."/>
            <person name="Tritt A."/>
            <person name="Lipzen A."/>
            <person name="He G."/>
            <person name="Yan M."/>
            <person name="Ng V."/>
            <person name="Cullen D."/>
            <person name="Martin F."/>
            <person name="Rosso M.-N."/>
            <person name="Henrissat B."/>
            <person name="Hibbett D."/>
            <person name="Martinez A.T."/>
            <person name="Grigoriev I.V."/>
        </authorList>
    </citation>
    <scope>NUCLEOTIDE SEQUENCE</scope>
    <source>
        <strain evidence="1">ATCC 90797</strain>
    </source>
</reference>
<proteinExistence type="predicted"/>
<sequence length="67" mass="7676">MQTDISTIPLPSNIMYIGPPPALPTTSSKELFVLQNRKLRNIVQTLYVQVQTDHMQLHICTLEIDRL</sequence>
<evidence type="ECO:0000313" key="1">
    <source>
        <dbReference type="EMBL" id="KAF9491479.1"/>
    </source>
</evidence>
<name>A0A9P5ZPB2_PLEER</name>
<dbReference type="AlphaFoldDB" id="A0A9P5ZPB2"/>
<comment type="caution">
    <text evidence="1">The sequence shown here is derived from an EMBL/GenBank/DDBJ whole genome shotgun (WGS) entry which is preliminary data.</text>
</comment>
<dbReference type="Proteomes" id="UP000807025">
    <property type="component" value="Unassembled WGS sequence"/>
</dbReference>
<accession>A0A9P5ZPB2</accession>
<protein>
    <submittedName>
        <fullName evidence="1">Uncharacterized protein</fullName>
    </submittedName>
</protein>
<keyword evidence="2" id="KW-1185">Reference proteome</keyword>
<dbReference type="EMBL" id="MU154618">
    <property type="protein sequence ID" value="KAF9491479.1"/>
    <property type="molecule type" value="Genomic_DNA"/>
</dbReference>
<organism evidence="1 2">
    <name type="scientific">Pleurotus eryngii</name>
    <name type="common">Boletus of the steppes</name>
    <dbReference type="NCBI Taxonomy" id="5323"/>
    <lineage>
        <taxon>Eukaryota</taxon>
        <taxon>Fungi</taxon>
        <taxon>Dikarya</taxon>
        <taxon>Basidiomycota</taxon>
        <taxon>Agaricomycotina</taxon>
        <taxon>Agaricomycetes</taxon>
        <taxon>Agaricomycetidae</taxon>
        <taxon>Agaricales</taxon>
        <taxon>Pleurotineae</taxon>
        <taxon>Pleurotaceae</taxon>
        <taxon>Pleurotus</taxon>
    </lineage>
</organism>
<evidence type="ECO:0000313" key="2">
    <source>
        <dbReference type="Proteomes" id="UP000807025"/>
    </source>
</evidence>